<name>A0A6V2TEN6_HETAK</name>
<evidence type="ECO:0000256" key="1">
    <source>
        <dbReference type="SAM" id="SignalP"/>
    </source>
</evidence>
<dbReference type="Pfam" id="PF00300">
    <property type="entry name" value="His_Phos_1"/>
    <property type="match status" value="1"/>
</dbReference>
<dbReference type="AlphaFoldDB" id="A0A6V2TEN6"/>
<keyword evidence="1" id="KW-0732">Signal</keyword>
<dbReference type="PANTHER" id="PTHR47580:SF1">
    <property type="entry name" value="PHOSPHOGLYCERATE MUTASE FAMILY PROTEIN"/>
    <property type="match status" value="1"/>
</dbReference>
<dbReference type="InterPro" id="IPR013078">
    <property type="entry name" value="His_Pase_superF_clade-1"/>
</dbReference>
<feature type="chain" id="PRO_5030161014" evidence="1">
    <location>
        <begin position="23"/>
        <end position="318"/>
    </location>
</feature>
<dbReference type="PANTHER" id="PTHR47580">
    <property type="entry name" value="PHOSPHOGLYCERATE MUTASE FAMILY PROTEIN"/>
    <property type="match status" value="1"/>
</dbReference>
<protein>
    <submittedName>
        <fullName evidence="2">Uncharacterized protein</fullName>
    </submittedName>
</protein>
<reference evidence="2" key="1">
    <citation type="submission" date="2021-01" db="EMBL/GenBank/DDBJ databases">
        <authorList>
            <person name="Corre E."/>
            <person name="Pelletier E."/>
            <person name="Niang G."/>
            <person name="Scheremetjew M."/>
            <person name="Finn R."/>
            <person name="Kale V."/>
            <person name="Holt S."/>
            <person name="Cochrane G."/>
            <person name="Meng A."/>
            <person name="Brown T."/>
            <person name="Cohen L."/>
        </authorList>
    </citation>
    <scope>NUCLEOTIDE SEQUENCE</scope>
    <source>
        <strain evidence="2">CCMP3107</strain>
    </source>
</reference>
<feature type="signal peptide" evidence="1">
    <location>
        <begin position="1"/>
        <end position="22"/>
    </location>
</feature>
<dbReference type="SUPFAM" id="SSF53254">
    <property type="entry name" value="Phosphoglycerate mutase-like"/>
    <property type="match status" value="1"/>
</dbReference>
<proteinExistence type="predicted"/>
<dbReference type="InterPro" id="IPR029033">
    <property type="entry name" value="His_PPase_superfam"/>
</dbReference>
<dbReference type="EMBL" id="HBIU01021602">
    <property type="protein sequence ID" value="CAE0631424.1"/>
    <property type="molecule type" value="Transcribed_RNA"/>
</dbReference>
<gene>
    <name evidence="2" type="ORF">HAKA00212_LOCUS10126</name>
</gene>
<evidence type="ECO:0000313" key="2">
    <source>
        <dbReference type="EMBL" id="CAE0631424.1"/>
    </source>
</evidence>
<dbReference type="Gene3D" id="3.40.50.1240">
    <property type="entry name" value="Phosphoglycerate mutase-like"/>
    <property type="match status" value="1"/>
</dbReference>
<sequence>MAPARAMVLLMYLLLGLHETVAFVRYKNDLHGGGETRSIRNGRRNGALLAMVEKKESSNKGDSISRRQVIQHLGAALASFGFVYCKKEKAEASLQSFPPRAPLNNRYYALRPGECFADAEGVVSTNPADKLNVNNGLTSKGIAQVEAAAAALEAGMGADAIGAVVWYSTTARAAQTATVLGEKLNIGRDKLVPEYSFLDARGLGAFNGKNLTLSLAEIDAEDQISADYRPPENEDGTTHESLNDLFVRVRQAISITETQYNGEDVIFIADDSDVLSVLQAALTGVDLREHKQFYFENGEIRRLEPNITCATPSRPQLC</sequence>
<organism evidence="2">
    <name type="scientific">Heterosigma akashiwo</name>
    <name type="common">Chromophytic alga</name>
    <name type="synonym">Heterosigma carterae</name>
    <dbReference type="NCBI Taxonomy" id="2829"/>
    <lineage>
        <taxon>Eukaryota</taxon>
        <taxon>Sar</taxon>
        <taxon>Stramenopiles</taxon>
        <taxon>Ochrophyta</taxon>
        <taxon>Raphidophyceae</taxon>
        <taxon>Chattonellales</taxon>
        <taxon>Chattonellaceae</taxon>
        <taxon>Heterosigma</taxon>
    </lineage>
</organism>
<accession>A0A6V2TEN6</accession>